<name>A0A8H7W6L1_9HELO</name>
<evidence type="ECO:0000313" key="3">
    <source>
        <dbReference type="Proteomes" id="UP000664132"/>
    </source>
</evidence>
<accession>A0A8H7W6L1</accession>
<dbReference type="InterPro" id="IPR036770">
    <property type="entry name" value="Ankyrin_rpt-contain_sf"/>
</dbReference>
<protein>
    <recommendedName>
        <fullName evidence="4">Clr5 domain-containing protein</fullName>
    </recommendedName>
</protein>
<gene>
    <name evidence="2" type="ORF">IFR04_014121</name>
</gene>
<dbReference type="SUPFAM" id="SSF48403">
    <property type="entry name" value="Ankyrin repeat"/>
    <property type="match status" value="1"/>
</dbReference>
<feature type="compositionally biased region" description="Polar residues" evidence="1">
    <location>
        <begin position="129"/>
        <end position="138"/>
    </location>
</feature>
<evidence type="ECO:0000313" key="2">
    <source>
        <dbReference type="EMBL" id="KAG4412754.1"/>
    </source>
</evidence>
<dbReference type="OrthoDB" id="3515611at2759"/>
<reference evidence="2" key="1">
    <citation type="submission" date="2021-02" db="EMBL/GenBank/DDBJ databases">
        <title>Genome sequence Cadophora malorum strain M34.</title>
        <authorList>
            <person name="Stefanovic E."/>
            <person name="Vu D."/>
            <person name="Scully C."/>
            <person name="Dijksterhuis J."/>
            <person name="Roader J."/>
            <person name="Houbraken J."/>
        </authorList>
    </citation>
    <scope>NUCLEOTIDE SEQUENCE</scope>
    <source>
        <strain evidence="2">M34</strain>
    </source>
</reference>
<keyword evidence="3" id="KW-1185">Reference proteome</keyword>
<sequence>MASRNYLMPNAAQCDSLTDEQCRMIQHILDPDGIRAYQDWEFQHQTHLIRLYMKGMSFPDIAKAMERKIDCSYKTYNNRFRSWLFPTTSAEREQKIVELYSRVANQYNSAATEIVLPSQGSVLLPIRPSPTQHTSQISARAPFSRPSQPHMGDSSQHRNSVSTVNTSPSSSSSSVYTHFDDSFSDHRFSVVSSNSSIGSGSQFSAPRPQSRAQLQFRPAKAPKHDPIAGMWNDSLRVVPCQWDHSLWREGFARCSICGFSQWHALMLHARAYSISEFNTAMLRLRDLIKHDFAGNFPLHFLMSAGVGMDHFIYLLQQCDTGGQNVFGQNPLHVLDPHDLGDQLISFLEYFNKVDPFPGVLLSQRDIHCISPLQTLLQRPLERSMYRRVLKTFPGAVFSLRSLDTSGRGVAKMMDEASLKIKSESTTDWMRIQAGITEIRLFISEIEDQSGSVHDYGFHDIARGARGTPLFALMFQCRICHKIDAHSNSYLDQMQCAWDHGRNVNATDETGITPAHLLVTHARCNTDMSPETPTQTAQLFRVLLPRNYPNLREALHVLDPEGNNLVFNIATRGFCEILEYALSLEDFPRRSAMVNACSKRPENSDGITSGRTWSVLQAVEEKRHEVDERIKLVSMTTNLRELNRLCTESNRLKMCKNILKAAGAELSPSITTQYTICE</sequence>
<comment type="caution">
    <text evidence="2">The sequence shown here is derived from an EMBL/GenBank/DDBJ whole genome shotgun (WGS) entry which is preliminary data.</text>
</comment>
<feature type="region of interest" description="Disordered" evidence="1">
    <location>
        <begin position="125"/>
        <end position="174"/>
    </location>
</feature>
<proteinExistence type="predicted"/>
<evidence type="ECO:0000256" key="1">
    <source>
        <dbReference type="SAM" id="MobiDB-lite"/>
    </source>
</evidence>
<organism evidence="2 3">
    <name type="scientific">Cadophora malorum</name>
    <dbReference type="NCBI Taxonomy" id="108018"/>
    <lineage>
        <taxon>Eukaryota</taxon>
        <taxon>Fungi</taxon>
        <taxon>Dikarya</taxon>
        <taxon>Ascomycota</taxon>
        <taxon>Pezizomycotina</taxon>
        <taxon>Leotiomycetes</taxon>
        <taxon>Helotiales</taxon>
        <taxon>Ploettnerulaceae</taxon>
        <taxon>Cadophora</taxon>
    </lineage>
</organism>
<dbReference type="EMBL" id="JAFJYH010000357">
    <property type="protein sequence ID" value="KAG4412754.1"/>
    <property type="molecule type" value="Genomic_DNA"/>
</dbReference>
<evidence type="ECO:0008006" key="4">
    <source>
        <dbReference type="Google" id="ProtNLM"/>
    </source>
</evidence>
<feature type="compositionally biased region" description="Low complexity" evidence="1">
    <location>
        <begin position="159"/>
        <end position="174"/>
    </location>
</feature>
<dbReference type="AlphaFoldDB" id="A0A8H7W6L1"/>
<dbReference type="Proteomes" id="UP000664132">
    <property type="component" value="Unassembled WGS sequence"/>
</dbReference>